<name>A0ACB9BM85_CICIN</name>
<keyword evidence="2" id="KW-1185">Reference proteome</keyword>
<reference evidence="2" key="1">
    <citation type="journal article" date="2022" name="Mol. Ecol. Resour.">
        <title>The genomes of chicory, endive, great burdock and yacon provide insights into Asteraceae palaeo-polyploidization history and plant inulin production.</title>
        <authorList>
            <person name="Fan W."/>
            <person name="Wang S."/>
            <person name="Wang H."/>
            <person name="Wang A."/>
            <person name="Jiang F."/>
            <person name="Liu H."/>
            <person name="Zhao H."/>
            <person name="Xu D."/>
            <person name="Zhang Y."/>
        </authorList>
    </citation>
    <scope>NUCLEOTIDE SEQUENCE [LARGE SCALE GENOMIC DNA]</scope>
    <source>
        <strain evidence="2">cv. Punajuju</strain>
    </source>
</reference>
<evidence type="ECO:0000313" key="1">
    <source>
        <dbReference type="EMBL" id="KAI3723038.1"/>
    </source>
</evidence>
<organism evidence="1 2">
    <name type="scientific">Cichorium intybus</name>
    <name type="common">Chicory</name>
    <dbReference type="NCBI Taxonomy" id="13427"/>
    <lineage>
        <taxon>Eukaryota</taxon>
        <taxon>Viridiplantae</taxon>
        <taxon>Streptophyta</taxon>
        <taxon>Embryophyta</taxon>
        <taxon>Tracheophyta</taxon>
        <taxon>Spermatophyta</taxon>
        <taxon>Magnoliopsida</taxon>
        <taxon>eudicotyledons</taxon>
        <taxon>Gunneridae</taxon>
        <taxon>Pentapetalae</taxon>
        <taxon>asterids</taxon>
        <taxon>campanulids</taxon>
        <taxon>Asterales</taxon>
        <taxon>Asteraceae</taxon>
        <taxon>Cichorioideae</taxon>
        <taxon>Cichorieae</taxon>
        <taxon>Cichoriinae</taxon>
        <taxon>Cichorium</taxon>
    </lineage>
</organism>
<reference evidence="1 2" key="2">
    <citation type="journal article" date="2022" name="Mol. Ecol. Resour.">
        <title>The genomes of chicory, endive, great burdock and yacon provide insights into Asteraceae paleo-polyploidization history and plant inulin production.</title>
        <authorList>
            <person name="Fan W."/>
            <person name="Wang S."/>
            <person name="Wang H."/>
            <person name="Wang A."/>
            <person name="Jiang F."/>
            <person name="Liu H."/>
            <person name="Zhao H."/>
            <person name="Xu D."/>
            <person name="Zhang Y."/>
        </authorList>
    </citation>
    <scope>NUCLEOTIDE SEQUENCE [LARGE SCALE GENOMIC DNA]</scope>
    <source>
        <strain evidence="2">cv. Punajuju</strain>
        <tissue evidence="1">Leaves</tissue>
    </source>
</reference>
<evidence type="ECO:0000313" key="2">
    <source>
        <dbReference type="Proteomes" id="UP001055811"/>
    </source>
</evidence>
<proteinExistence type="predicted"/>
<sequence length="151" mass="17504">MGEFLILQPDAKVSPSHDLLPSGSGLYVLRCEGADAKKQIVAAQSIFLNTPHPLEMLRDKCAYGSEGGIQRDHDVETYLISIRSVIRQELNRIRRRRQQHVWWQLVRVNQSEVHLFLYGGRECLKWLRVVVASNHMHLLSFLRWLIMEACN</sequence>
<dbReference type="Proteomes" id="UP001055811">
    <property type="component" value="Linkage Group LG06"/>
</dbReference>
<accession>A0ACB9BM85</accession>
<dbReference type="EMBL" id="CM042014">
    <property type="protein sequence ID" value="KAI3723038.1"/>
    <property type="molecule type" value="Genomic_DNA"/>
</dbReference>
<comment type="caution">
    <text evidence="1">The sequence shown here is derived from an EMBL/GenBank/DDBJ whole genome shotgun (WGS) entry which is preliminary data.</text>
</comment>
<protein>
    <submittedName>
        <fullName evidence="1">Uncharacterized protein</fullName>
    </submittedName>
</protein>
<gene>
    <name evidence="1" type="ORF">L2E82_34337</name>
</gene>